<evidence type="ECO:0000313" key="5">
    <source>
        <dbReference type="Proteomes" id="UP000828251"/>
    </source>
</evidence>
<name>A0A9D3W6F0_9ROSI</name>
<evidence type="ECO:0000256" key="1">
    <source>
        <dbReference type="ARBA" id="ARBA00022723"/>
    </source>
</evidence>
<gene>
    <name evidence="4" type="ORF">J1N35_012506</name>
</gene>
<dbReference type="PANTHER" id="PTHR36486">
    <property type="entry name" value="OS01G0977800 PROTEIN"/>
    <property type="match status" value="1"/>
</dbReference>
<evidence type="ECO:0000256" key="3">
    <source>
        <dbReference type="ARBA" id="ARBA00022833"/>
    </source>
</evidence>
<dbReference type="OrthoDB" id="5817230at2759"/>
<dbReference type="InterPro" id="IPR011011">
    <property type="entry name" value="Znf_FYVE_PHD"/>
</dbReference>
<dbReference type="EMBL" id="JAIQCV010000004">
    <property type="protein sequence ID" value="KAH1108738.1"/>
    <property type="molecule type" value="Genomic_DNA"/>
</dbReference>
<dbReference type="SUPFAM" id="SSF57903">
    <property type="entry name" value="FYVE/PHD zinc finger"/>
    <property type="match status" value="1"/>
</dbReference>
<keyword evidence="1" id="KW-0479">Metal-binding</keyword>
<dbReference type="Proteomes" id="UP000828251">
    <property type="component" value="Unassembled WGS sequence"/>
</dbReference>
<accession>A0A9D3W6F0</accession>
<dbReference type="GO" id="GO:0008270">
    <property type="term" value="F:zinc ion binding"/>
    <property type="evidence" value="ECO:0007669"/>
    <property type="project" value="UniProtKB-KW"/>
</dbReference>
<dbReference type="InterPro" id="IPR053057">
    <property type="entry name" value="XLG_GTP-binding"/>
</dbReference>
<keyword evidence="5" id="KW-1185">Reference proteome</keyword>
<keyword evidence="2" id="KW-0863">Zinc-finger</keyword>
<evidence type="ECO:0000256" key="2">
    <source>
        <dbReference type="ARBA" id="ARBA00022771"/>
    </source>
</evidence>
<organism evidence="4 5">
    <name type="scientific">Gossypium stocksii</name>
    <dbReference type="NCBI Taxonomy" id="47602"/>
    <lineage>
        <taxon>Eukaryota</taxon>
        <taxon>Viridiplantae</taxon>
        <taxon>Streptophyta</taxon>
        <taxon>Embryophyta</taxon>
        <taxon>Tracheophyta</taxon>
        <taxon>Spermatophyta</taxon>
        <taxon>Magnoliopsida</taxon>
        <taxon>eudicotyledons</taxon>
        <taxon>Gunneridae</taxon>
        <taxon>Pentapetalae</taxon>
        <taxon>rosids</taxon>
        <taxon>malvids</taxon>
        <taxon>Malvales</taxon>
        <taxon>Malvaceae</taxon>
        <taxon>Malvoideae</taxon>
        <taxon>Gossypium</taxon>
    </lineage>
</organism>
<dbReference type="AlphaFoldDB" id="A0A9D3W6F0"/>
<comment type="caution">
    <text evidence="4">The sequence shown here is derived from an EMBL/GenBank/DDBJ whole genome shotgun (WGS) entry which is preliminary data.</text>
</comment>
<dbReference type="PANTHER" id="PTHR36486:SF4">
    <property type="entry name" value="PH DOMAIN-CONTAINING PROTEIN"/>
    <property type="match status" value="1"/>
</dbReference>
<reference evidence="4 5" key="1">
    <citation type="journal article" date="2021" name="Plant Biotechnol. J.">
        <title>Multi-omics assisted identification of the key and species-specific regulatory components of drought-tolerant mechanisms in Gossypium stocksii.</title>
        <authorList>
            <person name="Yu D."/>
            <person name="Ke L."/>
            <person name="Zhang D."/>
            <person name="Wu Y."/>
            <person name="Sun Y."/>
            <person name="Mei J."/>
            <person name="Sun J."/>
            <person name="Sun Y."/>
        </authorList>
    </citation>
    <scope>NUCLEOTIDE SEQUENCE [LARGE SCALE GENOMIC DNA]</scope>
    <source>
        <strain evidence="5">cv. E1</strain>
        <tissue evidence="4">Leaf</tissue>
    </source>
</reference>
<evidence type="ECO:0000313" key="4">
    <source>
        <dbReference type="EMBL" id="KAH1108738.1"/>
    </source>
</evidence>
<proteinExistence type="predicted"/>
<protein>
    <submittedName>
        <fullName evidence="4">Uncharacterized protein</fullName>
    </submittedName>
</protein>
<keyword evidence="3" id="KW-0862">Zinc</keyword>
<sequence>MRLWENAAKEQGINGVFGEMPLKNGALACFFGKTPLKNEFTLQKRRVCYRCGKRKWETKESCLVCDAKYCSNCVLRAMGSMPEGRKCVTCIRQPINESKRLRLDKHSRLLALGSTTQSIGGKAEKVLLISSDRSS</sequence>